<dbReference type="SUPFAM" id="SSF48452">
    <property type="entry name" value="TPR-like"/>
    <property type="match status" value="1"/>
</dbReference>
<name>A0ABQ1J9X0_9PROT</name>
<evidence type="ECO:0000256" key="1">
    <source>
        <dbReference type="SAM" id="MobiDB-lite"/>
    </source>
</evidence>
<dbReference type="PANTHER" id="PTHR37391">
    <property type="entry name" value="E3 UBIQUITIN-PROTEIN LIGASE"/>
    <property type="match status" value="1"/>
</dbReference>
<evidence type="ECO:0000313" key="3">
    <source>
        <dbReference type="EMBL" id="GGB61358.1"/>
    </source>
</evidence>
<dbReference type="Gene3D" id="1.25.40.10">
    <property type="entry name" value="Tetratricopeptide repeat domain"/>
    <property type="match status" value="1"/>
</dbReference>
<feature type="compositionally biased region" description="Polar residues" evidence="1">
    <location>
        <begin position="1"/>
        <end position="13"/>
    </location>
</feature>
<dbReference type="Pfam" id="PF20680">
    <property type="entry name" value="DUF6817"/>
    <property type="match status" value="1"/>
</dbReference>
<sequence>MTHQIAPTPSAVPTSPEPGSPPSAAAGLHPLLPALLADDWASVDPSLPPLLDLLFARSAGEAWHKAGTFKNHLLDVYRTLALWDQPRDVRILGLFHSVYSNEFVDLKLFDADSKRAELAAVVGDEAERLIHTFCVMPRTKFTRDLIELDAIAAGGMELETAAGRKLHLSQKDAAIFAIVSIADLAEQWHSWVDDVFQGYPYQTRQPVKANWAASLWPGPLMPSAEAWSLASRMAWPLRHLPPELGLPVPPVFARCTRVIDTADEVAAVALYWQVVTRAHAISTPAAAITLLKTAISHNPDVAEPHLILAQIALTQDDFDTAAQHARAGLDILTHWGTAWDKRVAWSGWVAWARVLLQAGQTRRWPENLGGMIALGMVG</sequence>
<dbReference type="EMBL" id="BMDZ01000102">
    <property type="protein sequence ID" value="GGB61358.1"/>
    <property type="molecule type" value="Genomic_DNA"/>
</dbReference>
<accession>A0ABQ1J9X0</accession>
<protein>
    <recommendedName>
        <fullName evidence="2">DUF6817 domain-containing protein</fullName>
    </recommendedName>
</protein>
<proteinExistence type="predicted"/>
<keyword evidence="4" id="KW-1185">Reference proteome</keyword>
<reference evidence="4" key="1">
    <citation type="journal article" date="2019" name="Int. J. Syst. Evol. Microbiol.">
        <title>The Global Catalogue of Microorganisms (GCM) 10K type strain sequencing project: providing services to taxonomists for standard genome sequencing and annotation.</title>
        <authorList>
            <consortium name="The Broad Institute Genomics Platform"/>
            <consortium name="The Broad Institute Genome Sequencing Center for Infectious Disease"/>
            <person name="Wu L."/>
            <person name="Ma J."/>
        </authorList>
    </citation>
    <scope>NUCLEOTIDE SEQUENCE [LARGE SCALE GENOMIC DNA]</scope>
    <source>
        <strain evidence="4">CGMCC 1.10188</strain>
    </source>
</reference>
<evidence type="ECO:0000259" key="2">
    <source>
        <dbReference type="Pfam" id="PF20680"/>
    </source>
</evidence>
<feature type="region of interest" description="Disordered" evidence="1">
    <location>
        <begin position="1"/>
        <end position="24"/>
    </location>
</feature>
<comment type="caution">
    <text evidence="3">The sequence shown here is derived from an EMBL/GenBank/DDBJ whole genome shotgun (WGS) entry which is preliminary data.</text>
</comment>
<feature type="domain" description="DUF6817" evidence="2">
    <location>
        <begin position="54"/>
        <end position="138"/>
    </location>
</feature>
<dbReference type="PANTHER" id="PTHR37391:SF2">
    <property type="entry name" value="E3 UBIQUITIN-PROTEIN LIGASE"/>
    <property type="match status" value="1"/>
</dbReference>
<gene>
    <name evidence="3" type="ORF">GCM10011505_47530</name>
</gene>
<organism evidence="3 4">
    <name type="scientific">Tistrella bauzanensis</name>
    <dbReference type="NCBI Taxonomy" id="657419"/>
    <lineage>
        <taxon>Bacteria</taxon>
        <taxon>Pseudomonadati</taxon>
        <taxon>Pseudomonadota</taxon>
        <taxon>Alphaproteobacteria</taxon>
        <taxon>Geminicoccales</taxon>
        <taxon>Geminicoccaceae</taxon>
        <taxon>Tistrella</taxon>
    </lineage>
</organism>
<dbReference type="InterPro" id="IPR049202">
    <property type="entry name" value="DUF6817"/>
</dbReference>
<evidence type="ECO:0000313" key="4">
    <source>
        <dbReference type="Proteomes" id="UP000603352"/>
    </source>
</evidence>
<dbReference type="Proteomes" id="UP000603352">
    <property type="component" value="Unassembled WGS sequence"/>
</dbReference>
<dbReference type="InterPro" id="IPR011990">
    <property type="entry name" value="TPR-like_helical_dom_sf"/>
</dbReference>
<dbReference type="RefSeq" id="WP_229708617.1">
    <property type="nucleotide sequence ID" value="NZ_BMDZ01000102.1"/>
</dbReference>